<dbReference type="EMBL" id="JAAMPA010000001">
    <property type="protein sequence ID" value="NIH67905.1"/>
    <property type="molecule type" value="Genomic_DNA"/>
</dbReference>
<feature type="compositionally biased region" description="Basic and acidic residues" evidence="10">
    <location>
        <begin position="18"/>
        <end position="39"/>
    </location>
</feature>
<dbReference type="Pfam" id="PF00128">
    <property type="entry name" value="Alpha-amylase"/>
    <property type="match status" value="1"/>
</dbReference>
<keyword evidence="8 9" id="KW-0119">Carbohydrate metabolism</keyword>
<evidence type="ECO:0000256" key="9">
    <source>
        <dbReference type="HAMAP-Rule" id="MF_00685"/>
    </source>
</evidence>
<dbReference type="Pfam" id="PF02922">
    <property type="entry name" value="CBM_48"/>
    <property type="match status" value="1"/>
</dbReference>
<evidence type="ECO:0000313" key="14">
    <source>
        <dbReference type="Proteomes" id="UP000552836"/>
    </source>
</evidence>
<evidence type="ECO:0000313" key="13">
    <source>
        <dbReference type="EMBL" id="NIH67905.1"/>
    </source>
</evidence>
<comment type="function">
    <text evidence="9">Catalyzes the formation of the alpha-1,6-glucosidic linkages in glycogen by scission of a 1,4-alpha-linked oligosaccharide from growing alpha-1,4-glucan chains and the subsequent attachment of the oligosaccharide to the alpha-1,6 position.</text>
</comment>
<proteinExistence type="inferred from homology"/>
<keyword evidence="6 9" id="KW-0808">Transferase</keyword>
<feature type="compositionally biased region" description="Pro residues" evidence="10">
    <location>
        <begin position="158"/>
        <end position="173"/>
    </location>
</feature>
<dbReference type="RefSeq" id="WP_208382825.1">
    <property type="nucleotide sequence ID" value="NZ_BAABJU010000015.1"/>
</dbReference>
<feature type="compositionally biased region" description="Polar residues" evidence="10">
    <location>
        <begin position="1"/>
        <end position="17"/>
    </location>
</feature>
<dbReference type="Pfam" id="PF22019">
    <property type="entry name" value="GlgB_N"/>
    <property type="match status" value="1"/>
</dbReference>
<evidence type="ECO:0000256" key="1">
    <source>
        <dbReference type="ARBA" id="ARBA00000826"/>
    </source>
</evidence>
<dbReference type="SUPFAM" id="SSF51445">
    <property type="entry name" value="(Trans)glycosidases"/>
    <property type="match status" value="1"/>
</dbReference>
<dbReference type="InterPro" id="IPR006407">
    <property type="entry name" value="GlgB"/>
</dbReference>
<dbReference type="CDD" id="cd02855">
    <property type="entry name" value="E_set_GBE_prok_N"/>
    <property type="match status" value="1"/>
</dbReference>
<comment type="catalytic activity">
    <reaction evidence="1 9">
        <text>Transfers a segment of a (1-&gt;4)-alpha-D-glucan chain to a primary hydroxy group in a similar glucan chain.</text>
        <dbReference type="EC" id="2.4.1.18"/>
    </reaction>
</comment>
<dbReference type="EC" id="2.4.1.18" evidence="9"/>
<keyword evidence="7 9" id="KW-0320">Glycogen biosynthesis</keyword>
<dbReference type="Proteomes" id="UP000648663">
    <property type="component" value="Unassembled WGS sequence"/>
</dbReference>
<evidence type="ECO:0000256" key="8">
    <source>
        <dbReference type="ARBA" id="ARBA00023277"/>
    </source>
</evidence>
<dbReference type="NCBIfam" id="NF003811">
    <property type="entry name" value="PRK05402.1"/>
    <property type="match status" value="1"/>
</dbReference>
<protein>
    <recommendedName>
        <fullName evidence="9">1,4-alpha-glucan branching enzyme GlgB</fullName>
        <ecNumber evidence="9">2.4.1.18</ecNumber>
    </recommendedName>
    <alternativeName>
        <fullName evidence="9">1,4-alpha-D-glucan:1,4-alpha-D-glucan 6-glucosyl-transferase</fullName>
    </alternativeName>
    <alternativeName>
        <fullName evidence="9">Alpha-(1-&gt;4)-glucan branching enzyme</fullName>
    </alternativeName>
    <alternativeName>
        <fullName evidence="9">Glycogen branching enzyme</fullName>
        <shortName evidence="9">BE</shortName>
    </alternativeName>
</protein>
<dbReference type="UniPathway" id="UPA00164"/>
<dbReference type="GO" id="GO:0003844">
    <property type="term" value="F:1,4-alpha-glucan branching enzyme activity"/>
    <property type="evidence" value="ECO:0007669"/>
    <property type="project" value="UniProtKB-UniRule"/>
</dbReference>
<evidence type="ECO:0000256" key="5">
    <source>
        <dbReference type="ARBA" id="ARBA00022676"/>
    </source>
</evidence>
<evidence type="ECO:0000259" key="11">
    <source>
        <dbReference type="SMART" id="SM00642"/>
    </source>
</evidence>
<dbReference type="PANTHER" id="PTHR43651">
    <property type="entry name" value="1,4-ALPHA-GLUCAN-BRANCHING ENZYME"/>
    <property type="match status" value="1"/>
</dbReference>
<keyword evidence="4 9" id="KW-0321">Glycogen metabolism</keyword>
<feature type="compositionally biased region" description="Low complexity" evidence="10">
    <location>
        <begin position="97"/>
        <end position="108"/>
    </location>
</feature>
<dbReference type="FunFam" id="2.60.40.1180:FF:000002">
    <property type="entry name" value="1,4-alpha-glucan branching enzyme GlgB"/>
    <property type="match status" value="1"/>
</dbReference>
<dbReference type="Gene3D" id="2.60.40.10">
    <property type="entry name" value="Immunoglobulins"/>
    <property type="match status" value="2"/>
</dbReference>
<dbReference type="InterPro" id="IPR004193">
    <property type="entry name" value="Glyco_hydro_13_N"/>
</dbReference>
<evidence type="ECO:0000256" key="3">
    <source>
        <dbReference type="ARBA" id="ARBA00009000"/>
    </source>
</evidence>
<dbReference type="HAMAP" id="MF_00685">
    <property type="entry name" value="GlgB"/>
    <property type="match status" value="1"/>
</dbReference>
<dbReference type="InterPro" id="IPR017853">
    <property type="entry name" value="GH"/>
</dbReference>
<dbReference type="GO" id="GO:0043169">
    <property type="term" value="F:cation binding"/>
    <property type="evidence" value="ECO:0007669"/>
    <property type="project" value="InterPro"/>
</dbReference>
<comment type="subunit">
    <text evidence="9">Monomer.</text>
</comment>
<evidence type="ECO:0000256" key="2">
    <source>
        <dbReference type="ARBA" id="ARBA00004964"/>
    </source>
</evidence>
<gene>
    <name evidence="9" type="primary">glgB</name>
    <name evidence="13" type="ORF">FB380_002351</name>
    <name evidence="12" type="ORF">GCM10011589_28340</name>
</gene>
<keyword evidence="5 9" id="KW-0328">Glycosyltransferase</keyword>
<sequence>MSTDDASTPPGTDTSSEPADKAELMRRVEEITEGVREASEADTPPAPAKKATRKAAAKKAPAKKAAAEAPAKKTTAREASARTAAAAEAPDGDQLSTTAAESAPAARTTAKRTAKKAAPAEAGDAPVKRAPRKATKKVTAAPVIAPAPIAEPGDPTAPSAPQPEPPSPDPAEPSTPQAPESGEHAGTGGHSPAETASEPGAEIAPDTVPAEPAVTGTEATGTGSADSPSSDSPSAPAPADQAGAAVTTADLATSEVVDLPPAPDEAPEPEAAGLVDALPEGEAPVSTSVPAEATPSPSEVSQEQLAAVVDGWSFDPHSVLGAHRVADGWAVRTLRPDAEAVAVVDQDGSRYEARQVFRGGVFEARLPQQPGDYRIEVVYPNGQGGTDTFTVDDPYRWLPTLGQLDQHLIREGRHEKLWTVLGAHVIGYDTPGGRVDGVSFAVWAPNARGVKVTGDFDYWQARAYPMRSLGSSGVWEIFVPGAQVGTRYRFHVLGADGQWRVKSDPMAFATEVPPANASVVTASTHEWNDAEWLAQRAEAKWHERPMSVYEVHAASWRQGLSYREMADELVAYVKDAGFTHLEFMPLAEHPFGGSWGYQVTSYYAPTSRFGSPDDLRYLIDAAHQAGIGVIVDWVPAHFPKDDWALARFDGTPLYEHADPRRGEQPDWGTYVFDFGRAEVRNFLVANALFWAQEFHIDGIRVDAVASMLYLDYSRNDGEWTPNQYGGRENLDAVAFLQEMNATVYREVPGVITIAEESTAWPGVTRPTYLGGLGFGFKWNMGWMHDSLGYMANQPVYRSYHHGQLTFSMVYAYSENYVLPISHDEVVYGKGSMLGKMPGDRWQQLANLRAYLGYMWAHPGKQLLFMGSEFGQLSEWAESRSLDWWHLDDPAHRGVLELVTDLNTVYRDSEALWSQDVDPAGFQWIDANDAGGNTLTFLRVGKGGQLLACVVNFSGQPHEQYRIGLPRGGRWREVINTDFEGYGGSGVGNLGGIEAVADSWHGQPWSATLTAPPLATVWFVHEGPEPELPDEGAPADQAEIAAAEASGAAEGPGSGLEPTER</sequence>
<feature type="compositionally biased region" description="Polar residues" evidence="10">
    <location>
        <begin position="285"/>
        <end position="303"/>
    </location>
</feature>
<dbReference type="Proteomes" id="UP000552836">
    <property type="component" value="Unassembled WGS sequence"/>
</dbReference>
<evidence type="ECO:0000256" key="4">
    <source>
        <dbReference type="ARBA" id="ARBA00022600"/>
    </source>
</evidence>
<feature type="compositionally biased region" description="Low complexity" evidence="10">
    <location>
        <begin position="140"/>
        <end position="157"/>
    </location>
</feature>
<dbReference type="NCBIfam" id="NF008967">
    <property type="entry name" value="PRK12313.1"/>
    <property type="match status" value="1"/>
</dbReference>
<comment type="caution">
    <text evidence="13">The sequence shown here is derived from an EMBL/GenBank/DDBJ whole genome shotgun (WGS) entry which is preliminary data.</text>
</comment>
<dbReference type="SMART" id="SM00642">
    <property type="entry name" value="Aamy"/>
    <property type="match status" value="1"/>
</dbReference>
<dbReference type="FunFam" id="3.20.20.80:FF:000003">
    <property type="entry name" value="1,4-alpha-glucan branching enzyme GlgB"/>
    <property type="match status" value="1"/>
</dbReference>
<evidence type="ECO:0000256" key="7">
    <source>
        <dbReference type="ARBA" id="ARBA00023056"/>
    </source>
</evidence>
<reference evidence="15" key="2">
    <citation type="journal article" date="2019" name="Int. J. Syst. Evol. Microbiol.">
        <title>The Global Catalogue of Microorganisms (GCM) 10K type strain sequencing project: providing services to taxonomists for standard genome sequencing and annotation.</title>
        <authorList>
            <consortium name="The Broad Institute Genomics Platform"/>
            <consortium name="The Broad Institute Genome Sequencing Center for Infectious Disease"/>
            <person name="Wu L."/>
            <person name="Ma J."/>
        </authorList>
    </citation>
    <scope>NUCLEOTIDE SEQUENCE [LARGE SCALE GENOMIC DNA]</scope>
    <source>
        <strain evidence="15">CGMCC 4.5581</strain>
    </source>
</reference>
<keyword evidence="15" id="KW-1185">Reference proteome</keyword>
<evidence type="ECO:0000256" key="6">
    <source>
        <dbReference type="ARBA" id="ARBA00022679"/>
    </source>
</evidence>
<reference evidence="12" key="4">
    <citation type="submission" date="2024-05" db="EMBL/GenBank/DDBJ databases">
        <authorList>
            <person name="Sun Q."/>
            <person name="Zhou Y."/>
        </authorList>
    </citation>
    <scope>NUCLEOTIDE SEQUENCE</scope>
    <source>
        <strain evidence="12">CGMCC 4.5581</strain>
    </source>
</reference>
<dbReference type="InterPro" id="IPR013783">
    <property type="entry name" value="Ig-like_fold"/>
</dbReference>
<dbReference type="SUPFAM" id="SSF81296">
    <property type="entry name" value="E set domains"/>
    <property type="match status" value="2"/>
</dbReference>
<dbReference type="InterPro" id="IPR006048">
    <property type="entry name" value="A-amylase/branching_C"/>
</dbReference>
<dbReference type="Pfam" id="PF02806">
    <property type="entry name" value="Alpha-amylase_C"/>
    <property type="match status" value="1"/>
</dbReference>
<dbReference type="SUPFAM" id="SSF51011">
    <property type="entry name" value="Glycosyl hydrolase domain"/>
    <property type="match status" value="1"/>
</dbReference>
<evidence type="ECO:0000256" key="10">
    <source>
        <dbReference type="SAM" id="MobiDB-lite"/>
    </source>
</evidence>
<comment type="pathway">
    <text evidence="2 9">Glycan biosynthesis; glycogen biosynthesis.</text>
</comment>
<dbReference type="GO" id="GO:0005829">
    <property type="term" value="C:cytosol"/>
    <property type="evidence" value="ECO:0007669"/>
    <property type="project" value="TreeGrafter"/>
</dbReference>
<feature type="compositionally biased region" description="Low complexity" evidence="10">
    <location>
        <begin position="219"/>
        <end position="249"/>
    </location>
</feature>
<dbReference type="CDD" id="cd11322">
    <property type="entry name" value="AmyAc_Glg_BE"/>
    <property type="match status" value="1"/>
</dbReference>
<dbReference type="GO" id="GO:0005978">
    <property type="term" value="P:glycogen biosynthetic process"/>
    <property type="evidence" value="ECO:0007669"/>
    <property type="project" value="UniProtKB-UniRule"/>
</dbReference>
<dbReference type="Gene3D" id="3.20.20.80">
    <property type="entry name" value="Glycosidases"/>
    <property type="match status" value="1"/>
</dbReference>
<name>A0A846LQW7_9ACTN</name>
<organism evidence="13 14">
    <name type="scientific">Modestobacter marinus</name>
    <dbReference type="NCBI Taxonomy" id="477641"/>
    <lineage>
        <taxon>Bacteria</taxon>
        <taxon>Bacillati</taxon>
        <taxon>Actinomycetota</taxon>
        <taxon>Actinomycetes</taxon>
        <taxon>Geodermatophilales</taxon>
        <taxon>Geodermatophilaceae</taxon>
        <taxon>Modestobacter</taxon>
    </lineage>
</organism>
<feature type="region of interest" description="Disordered" evidence="10">
    <location>
        <begin position="281"/>
        <end position="303"/>
    </location>
</feature>
<dbReference type="InterPro" id="IPR014756">
    <property type="entry name" value="Ig_E-set"/>
</dbReference>
<feature type="region of interest" description="Disordered" evidence="10">
    <location>
        <begin position="1"/>
        <end position="249"/>
    </location>
</feature>
<feature type="compositionally biased region" description="Basic residues" evidence="10">
    <location>
        <begin position="50"/>
        <end position="62"/>
    </location>
</feature>
<reference evidence="12" key="1">
    <citation type="journal article" date="2014" name="Int. J. Syst. Evol. Microbiol.">
        <title>Complete genome of a new Firmicutes species belonging to the dominant human colonic microbiota ('Ruminococcus bicirculans') reveals two chromosomes and a selective capacity to utilize plant glucans.</title>
        <authorList>
            <consortium name="NISC Comparative Sequencing Program"/>
            <person name="Wegmann U."/>
            <person name="Louis P."/>
            <person name="Goesmann A."/>
            <person name="Henrissat B."/>
            <person name="Duncan S.H."/>
            <person name="Flint H.J."/>
        </authorList>
    </citation>
    <scope>NUCLEOTIDE SEQUENCE</scope>
    <source>
        <strain evidence="12">CGMCC 4.5581</strain>
    </source>
</reference>
<dbReference type="Gene3D" id="2.60.40.1180">
    <property type="entry name" value="Golgi alpha-mannosidase II"/>
    <property type="match status" value="1"/>
</dbReference>
<dbReference type="InterPro" id="IPR054169">
    <property type="entry name" value="GlgB_N"/>
</dbReference>
<dbReference type="InterPro" id="IPR013780">
    <property type="entry name" value="Glyco_hydro_b"/>
</dbReference>
<dbReference type="InterPro" id="IPR006047">
    <property type="entry name" value="GH13_cat_dom"/>
</dbReference>
<dbReference type="AlphaFoldDB" id="A0A846LQW7"/>
<evidence type="ECO:0000313" key="12">
    <source>
        <dbReference type="EMBL" id="GGL70317.1"/>
    </source>
</evidence>
<feature type="region of interest" description="Disordered" evidence="10">
    <location>
        <begin position="1022"/>
        <end position="1060"/>
    </location>
</feature>
<feature type="compositionally biased region" description="Low complexity" evidence="10">
    <location>
        <begin position="1030"/>
        <end position="1060"/>
    </location>
</feature>
<dbReference type="PANTHER" id="PTHR43651:SF3">
    <property type="entry name" value="1,4-ALPHA-GLUCAN-BRANCHING ENZYME"/>
    <property type="match status" value="1"/>
</dbReference>
<reference evidence="13 14" key="3">
    <citation type="submission" date="2020-02" db="EMBL/GenBank/DDBJ databases">
        <title>Sequencing the genomes of 1000 actinobacteria strains.</title>
        <authorList>
            <person name="Klenk H.-P."/>
        </authorList>
    </citation>
    <scope>NUCLEOTIDE SEQUENCE [LARGE SCALE GENOMIC DNA]</scope>
    <source>
        <strain evidence="13 14">DSM 45201</strain>
    </source>
</reference>
<accession>A0A846LQW7</accession>
<feature type="domain" description="Glycosyl hydrolase family 13 catalytic" evidence="11">
    <location>
        <begin position="550"/>
        <end position="891"/>
    </location>
</feature>
<feature type="compositionally biased region" description="Low complexity" evidence="10">
    <location>
        <begin position="63"/>
        <end position="74"/>
    </location>
</feature>
<evidence type="ECO:0000313" key="15">
    <source>
        <dbReference type="Proteomes" id="UP000648663"/>
    </source>
</evidence>
<dbReference type="InterPro" id="IPR044143">
    <property type="entry name" value="GlgB_N_E_set_prok"/>
</dbReference>
<comment type="similarity">
    <text evidence="3 9">Belongs to the glycosyl hydrolase 13 family. GlgB subfamily.</text>
</comment>
<feature type="active site" description="Proton donor" evidence="9">
    <location>
        <position position="755"/>
    </location>
</feature>
<dbReference type="GO" id="GO:0004553">
    <property type="term" value="F:hydrolase activity, hydrolyzing O-glycosyl compounds"/>
    <property type="evidence" value="ECO:0007669"/>
    <property type="project" value="InterPro"/>
</dbReference>
<dbReference type="NCBIfam" id="TIGR01515">
    <property type="entry name" value="branching_enzym"/>
    <property type="match status" value="1"/>
</dbReference>
<feature type="active site" description="Nucleophile" evidence="9">
    <location>
        <position position="702"/>
    </location>
</feature>
<dbReference type="EMBL" id="BMMI01000005">
    <property type="protein sequence ID" value="GGL70317.1"/>
    <property type="molecule type" value="Genomic_DNA"/>
</dbReference>